<dbReference type="InterPro" id="IPR030660">
    <property type="entry name" value="ABC_branched_ATPase_LivF/BraG"/>
</dbReference>
<organism evidence="7 8">
    <name type="scientific">Candidatus Carbonibacillus altaicus</name>
    <dbReference type="NCBI Taxonomy" id="2163959"/>
    <lineage>
        <taxon>Bacteria</taxon>
        <taxon>Bacillati</taxon>
        <taxon>Bacillota</taxon>
        <taxon>Bacilli</taxon>
        <taxon>Bacillales</taxon>
        <taxon>Candidatus Carbonibacillus</taxon>
    </lineage>
</organism>
<keyword evidence="4 7" id="KW-0067">ATP-binding</keyword>
<dbReference type="GO" id="GO:0015807">
    <property type="term" value="P:L-amino acid transport"/>
    <property type="evidence" value="ECO:0007669"/>
    <property type="project" value="TreeGrafter"/>
</dbReference>
<evidence type="ECO:0000256" key="3">
    <source>
        <dbReference type="ARBA" id="ARBA00022741"/>
    </source>
</evidence>
<evidence type="ECO:0000256" key="4">
    <source>
        <dbReference type="ARBA" id="ARBA00022840"/>
    </source>
</evidence>
<evidence type="ECO:0000259" key="6">
    <source>
        <dbReference type="PROSITE" id="PS50893"/>
    </source>
</evidence>
<dbReference type="EMBL" id="PEBX01000138">
    <property type="protein sequence ID" value="PTQ55324.1"/>
    <property type="molecule type" value="Genomic_DNA"/>
</dbReference>
<dbReference type="PANTHER" id="PTHR43820:SF4">
    <property type="entry name" value="HIGH-AFFINITY BRANCHED-CHAIN AMINO ACID TRANSPORT ATP-BINDING PROTEIN LIVF"/>
    <property type="match status" value="1"/>
</dbReference>
<reference evidence="8" key="1">
    <citation type="journal article" date="2018" name="Sci. Rep.">
        <title>Lignite coal burning seam in the remote Altai Mountains harbors a hydrogen-driven thermophilic microbial community.</title>
        <authorList>
            <person name="Kadnikov V.V."/>
            <person name="Mardanov A.V."/>
            <person name="Ivasenko D.A."/>
            <person name="Antsiferov D.V."/>
            <person name="Beletsky A.V."/>
            <person name="Karnachuk O.V."/>
            <person name="Ravin N.V."/>
        </authorList>
    </citation>
    <scope>NUCLEOTIDE SEQUENCE [LARGE SCALE GENOMIC DNA]</scope>
</reference>
<dbReference type="PROSITE" id="PS50893">
    <property type="entry name" value="ABC_TRANSPORTER_2"/>
    <property type="match status" value="1"/>
</dbReference>
<dbReference type="InterPro" id="IPR017871">
    <property type="entry name" value="ABC_transporter-like_CS"/>
</dbReference>
<dbReference type="PIRSF" id="PIRSF039137">
    <property type="entry name" value="ABC_branched_ATPase"/>
    <property type="match status" value="1"/>
</dbReference>
<feature type="domain" description="ABC transporter" evidence="6">
    <location>
        <begin position="26"/>
        <end position="258"/>
    </location>
</feature>
<dbReference type="AlphaFoldDB" id="A0A2R6XY20"/>
<dbReference type="GO" id="GO:0016887">
    <property type="term" value="F:ATP hydrolysis activity"/>
    <property type="evidence" value="ECO:0007669"/>
    <property type="project" value="InterPro"/>
</dbReference>
<comment type="similarity">
    <text evidence="1">Belongs to the ABC transporter superfamily.</text>
</comment>
<dbReference type="InterPro" id="IPR003439">
    <property type="entry name" value="ABC_transporter-like_ATP-bd"/>
</dbReference>
<protein>
    <submittedName>
        <fullName evidence="7">Branched-chain amino acid transport ATP-binding protein LivF</fullName>
    </submittedName>
</protein>
<keyword evidence="5" id="KW-0029">Amino-acid transport</keyword>
<comment type="caution">
    <text evidence="7">The sequence shown here is derived from an EMBL/GenBank/DDBJ whole genome shotgun (WGS) entry which is preliminary data.</text>
</comment>
<dbReference type="Pfam" id="PF00005">
    <property type="entry name" value="ABC_tran"/>
    <property type="match status" value="1"/>
</dbReference>
<evidence type="ECO:0000313" key="8">
    <source>
        <dbReference type="Proteomes" id="UP000244338"/>
    </source>
</evidence>
<keyword evidence="3" id="KW-0547">Nucleotide-binding</keyword>
<evidence type="ECO:0000313" key="7">
    <source>
        <dbReference type="EMBL" id="PTQ55324.1"/>
    </source>
</evidence>
<proteinExistence type="inferred from homology"/>
<dbReference type="Gene3D" id="3.40.50.300">
    <property type="entry name" value="P-loop containing nucleotide triphosphate hydrolases"/>
    <property type="match status" value="1"/>
</dbReference>
<dbReference type="InterPro" id="IPR052156">
    <property type="entry name" value="BCAA_Transport_ATP-bd_LivF"/>
</dbReference>
<name>A0A2R6XY20_9BACL</name>
<dbReference type="GO" id="GO:0015658">
    <property type="term" value="F:branched-chain amino acid transmembrane transporter activity"/>
    <property type="evidence" value="ECO:0007669"/>
    <property type="project" value="InterPro"/>
</dbReference>
<dbReference type="InterPro" id="IPR027417">
    <property type="entry name" value="P-loop_NTPase"/>
</dbReference>
<accession>A0A2R6XY20</accession>
<evidence type="ECO:0000256" key="2">
    <source>
        <dbReference type="ARBA" id="ARBA00022448"/>
    </source>
</evidence>
<keyword evidence="2" id="KW-0813">Transport</keyword>
<gene>
    <name evidence="7" type="ORF">BSOLF_2437</name>
</gene>
<dbReference type="PROSITE" id="PS00211">
    <property type="entry name" value="ABC_TRANSPORTER_1"/>
    <property type="match status" value="1"/>
</dbReference>
<dbReference type="SUPFAM" id="SSF52540">
    <property type="entry name" value="P-loop containing nucleoside triphosphate hydrolases"/>
    <property type="match status" value="1"/>
</dbReference>
<dbReference type="InterPro" id="IPR003593">
    <property type="entry name" value="AAA+_ATPase"/>
</dbReference>
<dbReference type="SMART" id="SM00382">
    <property type="entry name" value="AAA"/>
    <property type="match status" value="1"/>
</dbReference>
<dbReference type="PANTHER" id="PTHR43820">
    <property type="entry name" value="HIGH-AFFINITY BRANCHED-CHAIN AMINO ACID TRANSPORT ATP-BINDING PROTEIN LIVF"/>
    <property type="match status" value="1"/>
</dbReference>
<evidence type="ECO:0000256" key="1">
    <source>
        <dbReference type="ARBA" id="ARBA00005417"/>
    </source>
</evidence>
<sequence>MINIESKRTKQDSIKTESMKTDSVMLEINDVVSAYGPIRAVKGVSLKIEKGRIVALIGANGAGKTTLMKTIAGLMHPVSGTIVLEGRRIDQMRAHRIARLGLSLVPEGRAILGRMTVQENLEMGAYPRRDTKGIQDDLAYVYTLFPILQERRSQVAGTLSGGQQQMLAIGRALMARPHIILFDEPSMGLAPLVVSEIFRVIEAINRRGTTVFIVEQNVKQVLKIAHYAYVLENGKITLDGPTEQLAQDARIVQAYLGGGKTG</sequence>
<evidence type="ECO:0000256" key="5">
    <source>
        <dbReference type="ARBA" id="ARBA00022970"/>
    </source>
</evidence>
<dbReference type="Proteomes" id="UP000244338">
    <property type="component" value="Unassembled WGS sequence"/>
</dbReference>
<dbReference type="CDD" id="cd03224">
    <property type="entry name" value="ABC_TM1139_LivF_branched"/>
    <property type="match status" value="1"/>
</dbReference>
<dbReference type="GO" id="GO:0005524">
    <property type="term" value="F:ATP binding"/>
    <property type="evidence" value="ECO:0007669"/>
    <property type="project" value="UniProtKB-KW"/>
</dbReference>